<dbReference type="Pfam" id="PF12796">
    <property type="entry name" value="Ank_2"/>
    <property type="match status" value="1"/>
</dbReference>
<protein>
    <recommendedName>
        <fullName evidence="7">Ankyrin repeat protein</fullName>
    </recommendedName>
</protein>
<dbReference type="Proteomes" id="UP000799772">
    <property type="component" value="Unassembled WGS sequence"/>
</dbReference>
<reference evidence="5" key="1">
    <citation type="journal article" date="2020" name="Stud. Mycol.">
        <title>101 Dothideomycetes genomes: a test case for predicting lifestyles and emergence of pathogens.</title>
        <authorList>
            <person name="Haridas S."/>
            <person name="Albert R."/>
            <person name="Binder M."/>
            <person name="Bloem J."/>
            <person name="Labutti K."/>
            <person name="Salamov A."/>
            <person name="Andreopoulos B."/>
            <person name="Baker S."/>
            <person name="Barry K."/>
            <person name="Bills G."/>
            <person name="Bluhm B."/>
            <person name="Cannon C."/>
            <person name="Castanera R."/>
            <person name="Culley D."/>
            <person name="Daum C."/>
            <person name="Ezra D."/>
            <person name="Gonzalez J."/>
            <person name="Henrissat B."/>
            <person name="Kuo A."/>
            <person name="Liang C."/>
            <person name="Lipzen A."/>
            <person name="Lutzoni F."/>
            <person name="Magnuson J."/>
            <person name="Mondo S."/>
            <person name="Nolan M."/>
            <person name="Ohm R."/>
            <person name="Pangilinan J."/>
            <person name="Park H.-J."/>
            <person name="Ramirez L."/>
            <person name="Alfaro M."/>
            <person name="Sun H."/>
            <person name="Tritt A."/>
            <person name="Yoshinaga Y."/>
            <person name="Zwiers L.-H."/>
            <person name="Turgeon B."/>
            <person name="Goodwin S."/>
            <person name="Spatafora J."/>
            <person name="Crous P."/>
            <person name="Grigoriev I."/>
        </authorList>
    </citation>
    <scope>NUCLEOTIDE SEQUENCE</scope>
    <source>
        <strain evidence="5">CBS 133067</strain>
    </source>
</reference>
<keyword evidence="1" id="KW-0677">Repeat</keyword>
<feature type="compositionally biased region" description="Polar residues" evidence="4">
    <location>
        <begin position="531"/>
        <end position="547"/>
    </location>
</feature>
<dbReference type="Gene3D" id="1.25.40.20">
    <property type="entry name" value="Ankyrin repeat-containing domain"/>
    <property type="match status" value="1"/>
</dbReference>
<evidence type="ECO:0000313" key="5">
    <source>
        <dbReference type="EMBL" id="KAF2097110.1"/>
    </source>
</evidence>
<gene>
    <name evidence="5" type="ORF">NA57DRAFT_57713</name>
</gene>
<dbReference type="InterPro" id="IPR002110">
    <property type="entry name" value="Ankyrin_rpt"/>
</dbReference>
<evidence type="ECO:0000256" key="2">
    <source>
        <dbReference type="ARBA" id="ARBA00023043"/>
    </source>
</evidence>
<evidence type="ECO:0000256" key="1">
    <source>
        <dbReference type="ARBA" id="ARBA00022737"/>
    </source>
</evidence>
<feature type="repeat" description="ANK" evidence="3">
    <location>
        <begin position="672"/>
        <end position="704"/>
    </location>
</feature>
<evidence type="ECO:0008006" key="7">
    <source>
        <dbReference type="Google" id="ProtNLM"/>
    </source>
</evidence>
<evidence type="ECO:0000256" key="3">
    <source>
        <dbReference type="PROSITE-ProRule" id="PRU00023"/>
    </source>
</evidence>
<dbReference type="PANTHER" id="PTHR24198">
    <property type="entry name" value="ANKYRIN REPEAT AND PROTEIN KINASE DOMAIN-CONTAINING PROTEIN"/>
    <property type="match status" value="1"/>
</dbReference>
<organism evidence="5 6">
    <name type="scientific">Rhizodiscina lignyota</name>
    <dbReference type="NCBI Taxonomy" id="1504668"/>
    <lineage>
        <taxon>Eukaryota</taxon>
        <taxon>Fungi</taxon>
        <taxon>Dikarya</taxon>
        <taxon>Ascomycota</taxon>
        <taxon>Pezizomycotina</taxon>
        <taxon>Dothideomycetes</taxon>
        <taxon>Pleosporomycetidae</taxon>
        <taxon>Aulographales</taxon>
        <taxon>Rhizodiscinaceae</taxon>
        <taxon>Rhizodiscina</taxon>
    </lineage>
</organism>
<dbReference type="EMBL" id="ML978128">
    <property type="protein sequence ID" value="KAF2097110.1"/>
    <property type="molecule type" value="Genomic_DNA"/>
</dbReference>
<dbReference type="OrthoDB" id="5431422at2759"/>
<dbReference type="AlphaFoldDB" id="A0A9P4ID71"/>
<evidence type="ECO:0000313" key="6">
    <source>
        <dbReference type="Proteomes" id="UP000799772"/>
    </source>
</evidence>
<accession>A0A9P4ID71</accession>
<proteinExistence type="predicted"/>
<feature type="repeat" description="ANK" evidence="3">
    <location>
        <begin position="639"/>
        <end position="671"/>
    </location>
</feature>
<dbReference type="PROSITE" id="PS50088">
    <property type="entry name" value="ANK_REPEAT"/>
    <property type="match status" value="3"/>
</dbReference>
<feature type="region of interest" description="Disordered" evidence="4">
    <location>
        <begin position="524"/>
        <end position="562"/>
    </location>
</feature>
<dbReference type="PROSITE" id="PS50297">
    <property type="entry name" value="ANK_REP_REGION"/>
    <property type="match status" value="2"/>
</dbReference>
<feature type="repeat" description="ANK" evidence="3">
    <location>
        <begin position="605"/>
        <end position="638"/>
    </location>
</feature>
<keyword evidence="2 3" id="KW-0040">ANK repeat</keyword>
<dbReference type="PANTHER" id="PTHR24198:SF165">
    <property type="entry name" value="ANKYRIN REPEAT-CONTAINING PROTEIN-RELATED"/>
    <property type="match status" value="1"/>
</dbReference>
<dbReference type="SUPFAM" id="SSF48403">
    <property type="entry name" value="Ankyrin repeat"/>
    <property type="match status" value="1"/>
</dbReference>
<sequence length="745" mass="82432">MVVDPFSAVVNALQVADVATTAGARIIRFIRDLREANVTADGLFENLDHLKVIVETIKTSMGRRHEQEPLKPVNDDEKKIMLKMQSLLKCCESDLESFAERLESIGPGNSSLYGRTITQFKLDWNERKILKLERNVYGNITLLQTFSSYLKPFVTEATMTPLAINNESTAHHLEAMQSDISALRKALERLSRASIQSPVSSIDLHGEQGVSDEVDTDGAMLNRMKNTLDVAESLYEKFSTCGSVVGRSDSSDSISEALDPQDIRSDVHTEIGTVYQEDNLRLQQPDVSDGGVALDIPEHGHGVIPVILGDPQPLREVPILGRYHQLQQPSRTYSLSVLPLETIEDMVENYRSQATKDLTDDPPRYVSAEFNLQHALDYGEQREQAYQKSFTERFDISIKLAKAQIGQKKYKSAEHTLQRTFHLTNGSQGDPGRLNCALAKLYRAWYRDTQEERLLQLLETYATQSYFIASQSTVSPQPFLEESVQALIDLFTWRGDHVGAKTFQTRHPSVSGVINPALALEIQDGPRTISEPPSLTRGSVSEVSASSPLDGPPPAPQTGYKSGTEHREMIVTADCELLLSAAKAKSKLLVQNHVTPANVHARDSKQRTALHLALHGTGGQDVIPILFEYGADVNARDQYGTSPLHICAEFDNVSIAKQLISRGAKVDAIDKASETPLQVAIRKKKLRMVQALLPAGAKVAESRKSTGSREIDFVIQEYLANNSDAGTTVSSRSRTGSIMRGFRLR</sequence>
<comment type="caution">
    <text evidence="5">The sequence shown here is derived from an EMBL/GenBank/DDBJ whole genome shotgun (WGS) entry which is preliminary data.</text>
</comment>
<keyword evidence="6" id="KW-1185">Reference proteome</keyword>
<dbReference type="SMART" id="SM00248">
    <property type="entry name" value="ANK"/>
    <property type="match status" value="3"/>
</dbReference>
<name>A0A9P4ID71_9PEZI</name>
<dbReference type="InterPro" id="IPR036770">
    <property type="entry name" value="Ankyrin_rpt-contain_sf"/>
</dbReference>
<evidence type="ECO:0000256" key="4">
    <source>
        <dbReference type="SAM" id="MobiDB-lite"/>
    </source>
</evidence>